<sequence length="368" mass="41014">MYLFFLAIPLSIALIGLIYYNRQRQQEFEEPPVEGYYVYPPPLPHQSALHPSHYWMAPGAVDPLGYPNHCQAFAPQPAPYKEPSQHQDSLNRNPHAPERLSSFQDPQIRSPQKIAQPGFSNASNTITSEKMLVRDNSSLQLPTPTLDNKKTVLSPIFPGYTREKEASGYINQVPSEQKHDTPPDLSTYQEGLMNRLSDPPSVVEAHIKESFGETVREVKTCDDSSSSNLGRGSAGGADSVDSFPVSMRIVEPVAGTGNAFGRAIVEEMAVPDSPKMDERAPVEQGGLDGRDHQPEEVLPRYTSVDAKVFERYKNRLSLKQDDSYIGRLRDSYHPPETVSPPRKVIRDDNFFIKPSSPAPNPDTNTTKK</sequence>
<evidence type="ECO:0000313" key="5">
    <source>
        <dbReference type="Proteomes" id="UP000325313"/>
    </source>
</evidence>
<dbReference type="EMBL" id="VDEP01000507">
    <property type="protein sequence ID" value="KAA1067146.1"/>
    <property type="molecule type" value="Genomic_DNA"/>
</dbReference>
<feature type="compositionally biased region" description="Basic and acidic residues" evidence="1">
    <location>
        <begin position="288"/>
        <end position="298"/>
    </location>
</feature>
<evidence type="ECO:0000313" key="3">
    <source>
        <dbReference type="EMBL" id="KAA1071624.1"/>
    </source>
</evidence>
<feature type="region of interest" description="Disordered" evidence="1">
    <location>
        <begin position="271"/>
        <end position="298"/>
    </location>
</feature>
<organism evidence="3 4">
    <name type="scientific">Puccinia graminis f. sp. tritici</name>
    <dbReference type="NCBI Taxonomy" id="56615"/>
    <lineage>
        <taxon>Eukaryota</taxon>
        <taxon>Fungi</taxon>
        <taxon>Dikarya</taxon>
        <taxon>Basidiomycota</taxon>
        <taxon>Pucciniomycotina</taxon>
        <taxon>Pucciniomycetes</taxon>
        <taxon>Pucciniales</taxon>
        <taxon>Pucciniaceae</taxon>
        <taxon>Puccinia</taxon>
    </lineage>
</organism>
<feature type="region of interest" description="Disordered" evidence="1">
    <location>
        <begin position="218"/>
        <end position="241"/>
    </location>
</feature>
<name>A0A5B0M711_PUCGR</name>
<dbReference type="Proteomes" id="UP000324748">
    <property type="component" value="Unassembled WGS sequence"/>
</dbReference>
<reference evidence="4 5" key="1">
    <citation type="submission" date="2019-05" db="EMBL/GenBank/DDBJ databases">
        <title>Emergence of the Ug99 lineage of the wheat stem rust pathogen through somatic hybridization.</title>
        <authorList>
            <person name="Li F."/>
            <person name="Upadhyaya N.M."/>
            <person name="Sperschneider J."/>
            <person name="Matny O."/>
            <person name="Nguyen-Phuc H."/>
            <person name="Mago R."/>
            <person name="Raley C."/>
            <person name="Miller M.E."/>
            <person name="Silverstein K.A.T."/>
            <person name="Henningsen E."/>
            <person name="Hirsch C.D."/>
            <person name="Visser B."/>
            <person name="Pretorius Z.A."/>
            <person name="Steffenson B.J."/>
            <person name="Schwessinger B."/>
            <person name="Dodds P.N."/>
            <person name="Figueroa M."/>
        </authorList>
    </citation>
    <scope>NUCLEOTIDE SEQUENCE [LARGE SCALE GENOMIC DNA]</scope>
    <source>
        <strain evidence="3">21-0</strain>
        <strain evidence="2 5">Ug99</strain>
    </source>
</reference>
<evidence type="ECO:0000313" key="4">
    <source>
        <dbReference type="Proteomes" id="UP000324748"/>
    </source>
</evidence>
<feature type="compositionally biased region" description="Basic and acidic residues" evidence="1">
    <location>
        <begin position="323"/>
        <end position="333"/>
    </location>
</feature>
<keyword evidence="4" id="KW-1185">Reference proteome</keyword>
<dbReference type="AlphaFoldDB" id="A0A5B0M711"/>
<protein>
    <submittedName>
        <fullName evidence="3">Uncharacterized protein</fullName>
    </submittedName>
</protein>
<evidence type="ECO:0000256" key="1">
    <source>
        <dbReference type="SAM" id="MobiDB-lite"/>
    </source>
</evidence>
<feature type="region of interest" description="Disordered" evidence="1">
    <location>
        <begin position="323"/>
        <end position="368"/>
    </location>
</feature>
<dbReference type="OrthoDB" id="2498490at2759"/>
<feature type="region of interest" description="Disordered" evidence="1">
    <location>
        <begin position="72"/>
        <end position="105"/>
    </location>
</feature>
<proteinExistence type="predicted"/>
<accession>A0A5B0M711</accession>
<dbReference type="Proteomes" id="UP000325313">
    <property type="component" value="Unassembled WGS sequence"/>
</dbReference>
<evidence type="ECO:0000313" key="2">
    <source>
        <dbReference type="EMBL" id="KAA1067146.1"/>
    </source>
</evidence>
<comment type="caution">
    <text evidence="3">The sequence shown here is derived from an EMBL/GenBank/DDBJ whole genome shotgun (WGS) entry which is preliminary data.</text>
</comment>
<dbReference type="EMBL" id="VSWC01000170">
    <property type="protein sequence ID" value="KAA1071624.1"/>
    <property type="molecule type" value="Genomic_DNA"/>
</dbReference>
<gene>
    <name evidence="3" type="ORF">PGT21_013257</name>
    <name evidence="2" type="ORF">PGTUg99_021293</name>
</gene>